<accession>A0A6A4L4E7</accession>
<feature type="non-terminal residue" evidence="3">
    <location>
        <position position="1"/>
    </location>
</feature>
<evidence type="ECO:0000313" key="4">
    <source>
        <dbReference type="Proteomes" id="UP000428333"/>
    </source>
</evidence>
<evidence type="ECO:0008006" key="5">
    <source>
        <dbReference type="Google" id="ProtNLM"/>
    </source>
</evidence>
<comment type="caution">
    <text evidence="3">The sequence shown here is derived from an EMBL/GenBank/DDBJ whole genome shotgun (WGS) entry which is preliminary data.</text>
</comment>
<dbReference type="InterPro" id="IPR036047">
    <property type="entry name" value="F-box-like_dom_sf"/>
</dbReference>
<dbReference type="OrthoDB" id="1274461at2759"/>
<dbReference type="SUPFAM" id="SSF52047">
    <property type="entry name" value="RNI-like"/>
    <property type="match status" value="1"/>
</dbReference>
<dbReference type="EMBL" id="QEFC01002113">
    <property type="protein sequence ID" value="KAE9454493.1"/>
    <property type="molecule type" value="Genomic_DNA"/>
</dbReference>
<dbReference type="Gene3D" id="3.80.10.10">
    <property type="entry name" value="Ribonuclease Inhibitor"/>
    <property type="match status" value="1"/>
</dbReference>
<feature type="domain" description="F-box" evidence="1">
    <location>
        <begin position="9"/>
        <end position="46"/>
    </location>
</feature>
<dbReference type="InterPro" id="IPR001810">
    <property type="entry name" value="F-box_dom"/>
</dbReference>
<gene>
    <name evidence="3" type="ORF">C3L33_13605</name>
</gene>
<dbReference type="InterPro" id="IPR055357">
    <property type="entry name" value="LRR_At1g61320_AtMIF1"/>
</dbReference>
<dbReference type="Pfam" id="PF23622">
    <property type="entry name" value="LRR_At1g61320_AtMIF1"/>
    <property type="match status" value="1"/>
</dbReference>
<dbReference type="PANTHER" id="PTHR31639">
    <property type="entry name" value="F-BOX PROTEIN-LIKE"/>
    <property type="match status" value="1"/>
</dbReference>
<reference evidence="3 4" key="1">
    <citation type="journal article" date="2019" name="Genome Biol. Evol.">
        <title>The Rhododendron genome and chromosomal organization provide insight into shared whole-genome duplications across the heath family (Ericaceae).</title>
        <authorList>
            <person name="Soza V.L."/>
            <person name="Lindsley D."/>
            <person name="Waalkes A."/>
            <person name="Ramage E."/>
            <person name="Patwardhan R.P."/>
            <person name="Burton J.N."/>
            <person name="Adey A."/>
            <person name="Kumar A."/>
            <person name="Qiu R."/>
            <person name="Shendure J."/>
            <person name="Hall B."/>
        </authorList>
    </citation>
    <scope>NUCLEOTIDE SEQUENCE [LARGE SCALE GENOMIC DNA]</scope>
    <source>
        <strain evidence="3">RSF 1966-606</strain>
    </source>
</reference>
<feature type="domain" description="At1g61320/AtMIF1 LRR" evidence="2">
    <location>
        <begin position="95"/>
        <end position="383"/>
    </location>
</feature>
<protein>
    <recommendedName>
        <fullName evidence="5">F-box domain-containing protein</fullName>
    </recommendedName>
</protein>
<sequence>MSCSTPDIISNLPCNVLENILVCLTIQDAARTSVLSRKWRYRWTTLPQLVFNDKFCRGSVVRATTDRLMKTIYKVLLLHQGPLLKFTLSLADLKSCPDIDQLIFFVSKNGIREFKLHIQEGEPYKLPSTLFSCLQLEHLSLRSCVFKPPPRFKGFTRLVSLELDNVLIAGDVLSSLISSCLLLERLELRSSTSLNYLEIVAPNLKLLWVEGFSRAIGIRMARLKVAVVLKGSRNQLGFNEGEISNSAMLLCSIPVVEGLALDYPYVKCMATSGIRERLPTTLDRLVYLKLQDVCFGEPDEVSTVRYFIRSSPNLKALHIRAFHSATAAIDPVVELFDLEGWSDVSLNSLRFVRLREVSGTKVEMEFIRLLLAKSPMLETMRIKLKSKADL</sequence>
<evidence type="ECO:0000313" key="3">
    <source>
        <dbReference type="EMBL" id="KAE9454493.1"/>
    </source>
</evidence>
<organism evidence="3 4">
    <name type="scientific">Rhododendron williamsianum</name>
    <dbReference type="NCBI Taxonomy" id="262921"/>
    <lineage>
        <taxon>Eukaryota</taxon>
        <taxon>Viridiplantae</taxon>
        <taxon>Streptophyta</taxon>
        <taxon>Embryophyta</taxon>
        <taxon>Tracheophyta</taxon>
        <taxon>Spermatophyta</taxon>
        <taxon>Magnoliopsida</taxon>
        <taxon>eudicotyledons</taxon>
        <taxon>Gunneridae</taxon>
        <taxon>Pentapetalae</taxon>
        <taxon>asterids</taxon>
        <taxon>Ericales</taxon>
        <taxon>Ericaceae</taxon>
        <taxon>Ericoideae</taxon>
        <taxon>Rhodoreae</taxon>
        <taxon>Rhododendron</taxon>
    </lineage>
</organism>
<dbReference type="PANTHER" id="PTHR31639:SF312">
    <property type="entry name" value="CYCLIN-LIKE F-BOX"/>
    <property type="match status" value="1"/>
</dbReference>
<name>A0A6A4L4E7_9ERIC</name>
<evidence type="ECO:0000259" key="2">
    <source>
        <dbReference type="Pfam" id="PF23622"/>
    </source>
</evidence>
<dbReference type="SUPFAM" id="SSF81383">
    <property type="entry name" value="F-box domain"/>
    <property type="match status" value="1"/>
</dbReference>
<keyword evidence="4" id="KW-1185">Reference proteome</keyword>
<evidence type="ECO:0000259" key="1">
    <source>
        <dbReference type="Pfam" id="PF00646"/>
    </source>
</evidence>
<dbReference type="Proteomes" id="UP000428333">
    <property type="component" value="Linkage Group LG08"/>
</dbReference>
<dbReference type="InterPro" id="IPR032675">
    <property type="entry name" value="LRR_dom_sf"/>
</dbReference>
<dbReference type="AlphaFoldDB" id="A0A6A4L4E7"/>
<proteinExistence type="predicted"/>
<dbReference type="Pfam" id="PF00646">
    <property type="entry name" value="F-box"/>
    <property type="match status" value="1"/>
</dbReference>